<dbReference type="EMBL" id="GEDC01012672">
    <property type="protein sequence ID" value="JAS24626.1"/>
    <property type="molecule type" value="Transcribed_RNA"/>
</dbReference>
<sequence length="128" mass="15090">MTKNILFIIFHLLCFLSGKYCFDELLAESTCQPTDEQRELTENGIFYCLNQIKEICKSEKFINNADIQYLMNIFNVSRVASKHRMRQSKSVSSNPKLFINIESIYSSRRSYITKRVARYFNAKYFVSP</sequence>
<feature type="chain" id="PRO_5008581244" evidence="1">
    <location>
        <begin position="22"/>
        <end position="128"/>
    </location>
</feature>
<gene>
    <name evidence="2" type="ORF">g.1993</name>
</gene>
<accession>A0A1B6DG54</accession>
<keyword evidence="1" id="KW-0732">Signal</keyword>
<name>A0A1B6DG54_9HEMI</name>
<protein>
    <submittedName>
        <fullName evidence="2">Uncharacterized protein</fullName>
    </submittedName>
</protein>
<feature type="non-terminal residue" evidence="2">
    <location>
        <position position="128"/>
    </location>
</feature>
<reference evidence="2" key="1">
    <citation type="submission" date="2015-12" db="EMBL/GenBank/DDBJ databases">
        <title>De novo transcriptome assembly of four potential Pierce s Disease insect vectors from Arizona vineyards.</title>
        <authorList>
            <person name="Tassone E.E."/>
        </authorList>
    </citation>
    <scope>NUCLEOTIDE SEQUENCE</scope>
</reference>
<feature type="signal peptide" evidence="1">
    <location>
        <begin position="1"/>
        <end position="21"/>
    </location>
</feature>
<dbReference type="AlphaFoldDB" id="A0A1B6DG54"/>
<evidence type="ECO:0000256" key="1">
    <source>
        <dbReference type="SAM" id="SignalP"/>
    </source>
</evidence>
<organism evidence="2">
    <name type="scientific">Clastoptera arizonana</name>
    <name type="common">Arizona spittle bug</name>
    <dbReference type="NCBI Taxonomy" id="38151"/>
    <lineage>
        <taxon>Eukaryota</taxon>
        <taxon>Metazoa</taxon>
        <taxon>Ecdysozoa</taxon>
        <taxon>Arthropoda</taxon>
        <taxon>Hexapoda</taxon>
        <taxon>Insecta</taxon>
        <taxon>Pterygota</taxon>
        <taxon>Neoptera</taxon>
        <taxon>Paraneoptera</taxon>
        <taxon>Hemiptera</taxon>
        <taxon>Auchenorrhyncha</taxon>
        <taxon>Cercopoidea</taxon>
        <taxon>Clastopteridae</taxon>
        <taxon>Clastoptera</taxon>
    </lineage>
</organism>
<evidence type="ECO:0000313" key="2">
    <source>
        <dbReference type="EMBL" id="JAS24626.1"/>
    </source>
</evidence>
<proteinExistence type="predicted"/>